<proteinExistence type="predicted"/>
<organism evidence="4 5">
    <name type="scientific">Nocardia aurantia</name>
    <dbReference type="NCBI Taxonomy" id="2585199"/>
    <lineage>
        <taxon>Bacteria</taxon>
        <taxon>Bacillati</taxon>
        <taxon>Actinomycetota</taxon>
        <taxon>Actinomycetes</taxon>
        <taxon>Mycobacteriales</taxon>
        <taxon>Nocardiaceae</taxon>
        <taxon>Nocardia</taxon>
    </lineage>
</organism>
<comment type="caution">
    <text evidence="4">The sequence shown here is derived from an EMBL/GenBank/DDBJ whole genome shotgun (WGS) entry which is preliminary data.</text>
</comment>
<dbReference type="EMBL" id="WEGI01000010">
    <property type="protein sequence ID" value="MQY29174.1"/>
    <property type="molecule type" value="Genomic_DNA"/>
</dbReference>
<dbReference type="PROSITE" id="PS50977">
    <property type="entry name" value="HTH_TETR_2"/>
    <property type="match status" value="1"/>
</dbReference>
<gene>
    <name evidence="4" type="ORF">NRB56_47640</name>
</gene>
<dbReference type="GO" id="GO:0003700">
    <property type="term" value="F:DNA-binding transcription factor activity"/>
    <property type="evidence" value="ECO:0007669"/>
    <property type="project" value="TreeGrafter"/>
</dbReference>
<sequence>MRADAERNRTAILAVAGRLICEEQRVDVSMDEIAAAAAVGKGTLFRRFTDREGLIRAVFDDRTCRAWDRARDIAADTAVPAGDRIVAYVAAVFDLCSGLQPLLRALPEGCHARTWGPWQALLAELIAEAAPEADAEFLALAVFACLRPEITAAISGPRHRAGVLALTARLLGPDRS</sequence>
<dbReference type="Pfam" id="PF00440">
    <property type="entry name" value="TetR_N"/>
    <property type="match status" value="1"/>
</dbReference>
<dbReference type="AlphaFoldDB" id="A0A7K0DWG2"/>
<dbReference type="InterPro" id="IPR050109">
    <property type="entry name" value="HTH-type_TetR-like_transc_reg"/>
</dbReference>
<dbReference type="Proteomes" id="UP000431401">
    <property type="component" value="Unassembled WGS sequence"/>
</dbReference>
<dbReference type="InterPro" id="IPR009057">
    <property type="entry name" value="Homeodomain-like_sf"/>
</dbReference>
<evidence type="ECO:0000313" key="4">
    <source>
        <dbReference type="EMBL" id="MQY29174.1"/>
    </source>
</evidence>
<dbReference type="PANTHER" id="PTHR30055:SF209">
    <property type="entry name" value="POSSIBLE TRANSCRIPTIONAL REGULATORY PROTEIN (PROBABLY TETR-FAMILY)"/>
    <property type="match status" value="1"/>
</dbReference>
<dbReference type="PANTHER" id="PTHR30055">
    <property type="entry name" value="HTH-TYPE TRANSCRIPTIONAL REGULATOR RUTR"/>
    <property type="match status" value="1"/>
</dbReference>
<evidence type="ECO:0000313" key="5">
    <source>
        <dbReference type="Proteomes" id="UP000431401"/>
    </source>
</evidence>
<protein>
    <recommendedName>
        <fullName evidence="3">HTH tetR-type domain-containing protein</fullName>
    </recommendedName>
</protein>
<keyword evidence="1 2" id="KW-0238">DNA-binding</keyword>
<dbReference type="SUPFAM" id="SSF46689">
    <property type="entry name" value="Homeodomain-like"/>
    <property type="match status" value="1"/>
</dbReference>
<dbReference type="InterPro" id="IPR001647">
    <property type="entry name" value="HTH_TetR"/>
</dbReference>
<keyword evidence="5" id="KW-1185">Reference proteome</keyword>
<reference evidence="4 5" key="1">
    <citation type="submission" date="2019-10" db="EMBL/GenBank/DDBJ databases">
        <title>Nocardia macrotermitis sp. nov. and Nocardia aurantia sp. nov., isolated from the gut of fungus growing-termite Macrotermes natalensis.</title>
        <authorList>
            <person name="Benndorf R."/>
            <person name="Schwitalla J."/>
            <person name="Martin K."/>
            <person name="De Beer W."/>
            <person name="Kaster A.-K."/>
            <person name="Vollmers J."/>
            <person name="Poulsen M."/>
            <person name="Beemelmanns C."/>
        </authorList>
    </citation>
    <scope>NUCLEOTIDE SEQUENCE [LARGE SCALE GENOMIC DNA]</scope>
    <source>
        <strain evidence="4 5">RB56</strain>
    </source>
</reference>
<evidence type="ECO:0000256" key="2">
    <source>
        <dbReference type="PROSITE-ProRule" id="PRU00335"/>
    </source>
</evidence>
<dbReference type="Gene3D" id="1.10.357.10">
    <property type="entry name" value="Tetracycline Repressor, domain 2"/>
    <property type="match status" value="1"/>
</dbReference>
<evidence type="ECO:0000256" key="1">
    <source>
        <dbReference type="ARBA" id="ARBA00023125"/>
    </source>
</evidence>
<dbReference type="RefSeq" id="WP_153345716.1">
    <property type="nucleotide sequence ID" value="NZ_WEGI01000010.1"/>
</dbReference>
<feature type="DNA-binding region" description="H-T-H motif" evidence="2">
    <location>
        <begin position="29"/>
        <end position="48"/>
    </location>
</feature>
<evidence type="ECO:0000259" key="3">
    <source>
        <dbReference type="PROSITE" id="PS50977"/>
    </source>
</evidence>
<dbReference type="GO" id="GO:0000976">
    <property type="term" value="F:transcription cis-regulatory region binding"/>
    <property type="evidence" value="ECO:0007669"/>
    <property type="project" value="TreeGrafter"/>
</dbReference>
<dbReference type="OrthoDB" id="4542210at2"/>
<name>A0A7K0DWG2_9NOCA</name>
<accession>A0A7K0DWG2</accession>
<feature type="domain" description="HTH tetR-type" evidence="3">
    <location>
        <begin position="6"/>
        <end position="66"/>
    </location>
</feature>